<evidence type="ECO:0000313" key="1">
    <source>
        <dbReference type="EMBL" id="MEE2060100.1"/>
    </source>
</evidence>
<proteinExistence type="predicted"/>
<reference evidence="1 2" key="1">
    <citation type="submission" date="2023-07" db="EMBL/GenBank/DDBJ databases">
        <authorList>
            <person name="Girao M."/>
            <person name="Carvalho M.F."/>
        </authorList>
    </citation>
    <scope>NUCLEOTIDE SEQUENCE [LARGE SCALE GENOMIC DNA]</scope>
    <source>
        <strain evidence="1 2">YIM65754</strain>
    </source>
</reference>
<dbReference type="EMBL" id="JAUTXY010000011">
    <property type="protein sequence ID" value="MEE2060100.1"/>
    <property type="molecule type" value="Genomic_DNA"/>
</dbReference>
<protein>
    <submittedName>
        <fullName evidence="1">Uncharacterized protein</fullName>
    </submittedName>
</protein>
<evidence type="ECO:0000313" key="2">
    <source>
        <dbReference type="Proteomes" id="UP001336020"/>
    </source>
</evidence>
<name>A0ABU7LF07_9NOCA</name>
<organism evidence="1 2">
    <name type="scientific">Rhodococcus artemisiae</name>
    <dbReference type="NCBI Taxonomy" id="714159"/>
    <lineage>
        <taxon>Bacteria</taxon>
        <taxon>Bacillati</taxon>
        <taxon>Actinomycetota</taxon>
        <taxon>Actinomycetes</taxon>
        <taxon>Mycobacteriales</taxon>
        <taxon>Nocardiaceae</taxon>
        <taxon>Rhodococcus</taxon>
    </lineage>
</organism>
<keyword evidence="2" id="KW-1185">Reference proteome</keyword>
<accession>A0ABU7LF07</accession>
<comment type="caution">
    <text evidence="1">The sequence shown here is derived from an EMBL/GenBank/DDBJ whole genome shotgun (WGS) entry which is preliminary data.</text>
</comment>
<gene>
    <name evidence="1" type="ORF">Q7514_21505</name>
</gene>
<dbReference type="Proteomes" id="UP001336020">
    <property type="component" value="Unassembled WGS sequence"/>
</dbReference>
<sequence>MNLSRICEACGRKESDQMSLKIGARLYSVVCEAQVIVIAAPKVEVTLLCGGEPMADQPASGNQARHARAAVGGVAVGKRYEDSEIGLEVLATKAGAGTLEVDGRPLTIKEPKRLPSSD</sequence>
<dbReference type="RefSeq" id="WP_330135297.1">
    <property type="nucleotide sequence ID" value="NZ_JAUTXY010000011.1"/>
</dbReference>